<organism evidence="2 3">
    <name type="scientific">Capsella rubella</name>
    <dbReference type="NCBI Taxonomy" id="81985"/>
    <lineage>
        <taxon>Eukaryota</taxon>
        <taxon>Viridiplantae</taxon>
        <taxon>Streptophyta</taxon>
        <taxon>Embryophyta</taxon>
        <taxon>Tracheophyta</taxon>
        <taxon>Spermatophyta</taxon>
        <taxon>Magnoliopsida</taxon>
        <taxon>eudicotyledons</taxon>
        <taxon>Gunneridae</taxon>
        <taxon>Pentapetalae</taxon>
        <taxon>rosids</taxon>
        <taxon>malvids</taxon>
        <taxon>Brassicales</taxon>
        <taxon>Brassicaceae</taxon>
        <taxon>Camelineae</taxon>
        <taxon>Capsella</taxon>
    </lineage>
</organism>
<evidence type="ECO:0000259" key="1">
    <source>
        <dbReference type="PROSITE" id="PS50181"/>
    </source>
</evidence>
<proteinExistence type="predicted"/>
<reference evidence="3" key="1">
    <citation type="journal article" date="2013" name="Nat. Genet.">
        <title>The Capsella rubella genome and the genomic consequences of rapid mating system evolution.</title>
        <authorList>
            <person name="Slotte T."/>
            <person name="Hazzouri K.M."/>
            <person name="Agren J.A."/>
            <person name="Koenig D."/>
            <person name="Maumus F."/>
            <person name="Guo Y.L."/>
            <person name="Steige K."/>
            <person name="Platts A.E."/>
            <person name="Escobar J.S."/>
            <person name="Newman L.K."/>
            <person name="Wang W."/>
            <person name="Mandakova T."/>
            <person name="Vello E."/>
            <person name="Smith L.M."/>
            <person name="Henz S.R."/>
            <person name="Steffen J."/>
            <person name="Takuno S."/>
            <person name="Brandvain Y."/>
            <person name="Coop G."/>
            <person name="Andolfatto P."/>
            <person name="Hu T.T."/>
            <person name="Blanchette M."/>
            <person name="Clark R.M."/>
            <person name="Quesneville H."/>
            <person name="Nordborg M."/>
            <person name="Gaut B.S."/>
            <person name="Lysak M.A."/>
            <person name="Jenkins J."/>
            <person name="Grimwood J."/>
            <person name="Chapman J."/>
            <person name="Prochnik S."/>
            <person name="Shu S."/>
            <person name="Rokhsar D."/>
            <person name="Schmutz J."/>
            <person name="Weigel D."/>
            <person name="Wright S.I."/>
        </authorList>
    </citation>
    <scope>NUCLEOTIDE SEQUENCE [LARGE SCALE GENOMIC DNA]</scope>
    <source>
        <strain evidence="3">cv. Monte Gargano</strain>
    </source>
</reference>
<dbReference type="eggNOG" id="KOG1072">
    <property type="taxonomic scope" value="Eukaryota"/>
</dbReference>
<dbReference type="Pfam" id="PF25210">
    <property type="entry name" value="Kelch_FKB95"/>
    <property type="match status" value="1"/>
</dbReference>
<dbReference type="InterPro" id="IPR050354">
    <property type="entry name" value="F-box/kelch-repeat_ARATH"/>
</dbReference>
<dbReference type="STRING" id="81985.R0HRF0"/>
<dbReference type="EMBL" id="KB870807">
    <property type="protein sequence ID" value="EOA32364.1"/>
    <property type="molecule type" value="Genomic_DNA"/>
</dbReference>
<dbReference type="Proteomes" id="UP000029121">
    <property type="component" value="Unassembled WGS sequence"/>
</dbReference>
<dbReference type="InterPro" id="IPR057499">
    <property type="entry name" value="Kelch_FKB95"/>
</dbReference>
<evidence type="ECO:0000313" key="2">
    <source>
        <dbReference type="EMBL" id="EOA32364.1"/>
    </source>
</evidence>
<name>R0HRF0_9BRAS</name>
<sequence>MNGEEPMTLMMLPNDLILNCLARVPRLYYHTLSLVSKRLRSLLASTELYQTRILLGWTEKQCFTLCRKPNSSKNVLVPITSPNSATYDSDCAKVGYNIYTRGGGGCKNLDATNWMEVFDTITQNWEFELYGAYKLSKGKGRWREADLAMDMCWSLSSSLCVIENVLYSCSDGSIGYYNPDEKYWTSVKGLESLFGSRYECYGAAQVTDYGGKLAVLWEEDVYTYEYEYSLHKKLVWCAVVALERHQ</sequence>
<dbReference type="PANTHER" id="PTHR24414">
    <property type="entry name" value="F-BOX/KELCH-REPEAT PROTEIN SKIP4"/>
    <property type="match status" value="1"/>
</dbReference>
<feature type="domain" description="F-box" evidence="1">
    <location>
        <begin position="6"/>
        <end position="52"/>
    </location>
</feature>
<dbReference type="PROSITE" id="PS50181">
    <property type="entry name" value="FBOX"/>
    <property type="match status" value="1"/>
</dbReference>
<keyword evidence="3" id="KW-1185">Reference proteome</keyword>
<evidence type="ECO:0000313" key="3">
    <source>
        <dbReference type="Proteomes" id="UP000029121"/>
    </source>
</evidence>
<gene>
    <name evidence="2" type="ORF">CARUB_v10015631mg</name>
</gene>
<dbReference type="Gene3D" id="2.120.10.80">
    <property type="entry name" value="Kelch-type beta propeller"/>
    <property type="match status" value="1"/>
</dbReference>
<dbReference type="SUPFAM" id="SSF117281">
    <property type="entry name" value="Kelch motif"/>
    <property type="match status" value="1"/>
</dbReference>
<dbReference type="SUPFAM" id="SSF81383">
    <property type="entry name" value="F-box domain"/>
    <property type="match status" value="1"/>
</dbReference>
<dbReference type="SMART" id="SM00256">
    <property type="entry name" value="FBOX"/>
    <property type="match status" value="1"/>
</dbReference>
<dbReference type="InterPro" id="IPR015915">
    <property type="entry name" value="Kelch-typ_b-propeller"/>
</dbReference>
<dbReference type="InterPro" id="IPR036047">
    <property type="entry name" value="F-box-like_dom_sf"/>
</dbReference>
<dbReference type="AlphaFoldDB" id="R0HRF0"/>
<protein>
    <recommendedName>
        <fullName evidence="1">F-box domain-containing protein</fullName>
    </recommendedName>
</protein>
<dbReference type="Pfam" id="PF00646">
    <property type="entry name" value="F-box"/>
    <property type="match status" value="1"/>
</dbReference>
<dbReference type="CDD" id="cd22152">
    <property type="entry name" value="F-box_AtAFR-like"/>
    <property type="match status" value="1"/>
</dbReference>
<accession>R0HRF0</accession>
<dbReference type="PANTHER" id="PTHR24414:SF23">
    <property type="entry name" value="F-BOX_KELCH-REPEAT PROTEIN SKIP6"/>
    <property type="match status" value="1"/>
</dbReference>
<dbReference type="InterPro" id="IPR001810">
    <property type="entry name" value="F-box_dom"/>
</dbReference>